<dbReference type="InterPro" id="IPR029787">
    <property type="entry name" value="Nucleotide_cyclase"/>
</dbReference>
<sequence length="975" mass="107128">MKFPHFSSKAHHLTLEAELPTDCNPVPRSNGLSPRGIGAKNEAGNSLPACAERRAGPDPYLTMDDVAPVLALRQDEGADPLVAALRRLGEAMASCSLSLGDDRPAVAEETEAAEDLTCYQDSGLTFSDGKISFELLLEAAAVPIVYKNLEGVHLGCNRAFESFFGVTKQQLAGKTIFDIVPRHLAEHVSAHDELLVKEGGIQRYEARVAKADGAFRDVFLSKALFTNNRGEPAGLISVMVDITERKQAEQRLKEALEFAEGIISAVPDTLFEVDRDGRYLEVWVKDPDLLAQQRALLLGKTVNDVLPPDQAAIAVEALREADENGVAYGKCLRIPLPNGETRWFELSVAKKPGTDSSARTFLALSRDITERKRADDAFSKLRTHLISVLQTIPDMVWLKDAEGAYLLCNHAFERLTGKTESDVVGKTDFELFDIELAKSFREKDQAAIEAGQILINEEWVASADNGQAVLLETRKVPVFGAEGGITGILGVARDITELNASRQKIHQMAFYDSLTSLPNRALFHDRLRQMITDSAESGQLAAVMLIDIDHFKAVNDAMGHPVGDELLCQAALRLNAGVRHCDTVARLGGDEFAILLPNIRHSDELSQIASRILETFSDRFLLDGKEVHISCSIGIALYPDDSIYANDLVKFADSAMYLAKRSGRSSFRFYSTDLTASAQQRLTLEMELRRAIERGELELYFQPKVLLRSGMMIGSEALLRWRHAELGLVPPSQFIPIAEETGLIANLGRWVLREACQTAADLNAGDKPLHKVAINLSAREFQCQDLTRTVADVLGETSCRPGWIELEITESLLLDEKNRTLETLSALRAMGITIAIDDFGTGYSALSYLTRFPIDTLKIDRSFINSVDKRSAELVKAILSIARCLGQSVVAEGVETADQAVFLMANGCDAAQGFLYSKPLPKIEILRLPRYFREISLVADTVQTAPDTGIHPSLADDEGLPFVRSGRWSNSANFS</sequence>
<dbReference type="SUPFAM" id="SSF55073">
    <property type="entry name" value="Nucleotide cyclase"/>
    <property type="match status" value="1"/>
</dbReference>
<dbReference type="RefSeq" id="WP_233426877.1">
    <property type="nucleotide sequence ID" value="NZ_FMTM01000018.1"/>
</dbReference>
<dbReference type="EMBL" id="FMTM01000018">
    <property type="protein sequence ID" value="SCW88988.1"/>
    <property type="molecule type" value="Genomic_DNA"/>
</dbReference>
<evidence type="ECO:0000259" key="5">
    <source>
        <dbReference type="PROSITE" id="PS50887"/>
    </source>
</evidence>
<dbReference type="GO" id="GO:0071732">
    <property type="term" value="P:cellular response to nitric oxide"/>
    <property type="evidence" value="ECO:0007669"/>
    <property type="project" value="UniProtKB-ARBA"/>
</dbReference>
<feature type="domain" description="EAL" evidence="4">
    <location>
        <begin position="681"/>
        <end position="933"/>
    </location>
</feature>
<dbReference type="PROSITE" id="PS50883">
    <property type="entry name" value="EAL"/>
    <property type="match status" value="1"/>
</dbReference>
<dbReference type="Pfam" id="PF00563">
    <property type="entry name" value="EAL"/>
    <property type="match status" value="1"/>
</dbReference>
<dbReference type="Gene3D" id="3.30.70.270">
    <property type="match status" value="1"/>
</dbReference>
<dbReference type="InterPro" id="IPR035965">
    <property type="entry name" value="PAS-like_dom_sf"/>
</dbReference>
<dbReference type="CDD" id="cd01948">
    <property type="entry name" value="EAL"/>
    <property type="match status" value="1"/>
</dbReference>
<dbReference type="CDD" id="cd01949">
    <property type="entry name" value="GGDEF"/>
    <property type="match status" value="1"/>
</dbReference>
<dbReference type="InterPro" id="IPR001610">
    <property type="entry name" value="PAC"/>
</dbReference>
<dbReference type="InterPro" id="IPR043128">
    <property type="entry name" value="Rev_trsase/Diguanyl_cyclase"/>
</dbReference>
<dbReference type="FunFam" id="3.20.20.450:FF:000001">
    <property type="entry name" value="Cyclic di-GMP phosphodiesterase yahA"/>
    <property type="match status" value="1"/>
</dbReference>
<dbReference type="GO" id="GO:0071111">
    <property type="term" value="F:cyclic-guanylate-specific phosphodiesterase activity"/>
    <property type="evidence" value="ECO:0007669"/>
    <property type="project" value="UniProtKB-EC"/>
</dbReference>
<feature type="domain" description="PAS" evidence="2">
    <location>
        <begin position="129"/>
        <end position="180"/>
    </location>
</feature>
<dbReference type="SUPFAM" id="SSF55785">
    <property type="entry name" value="PYP-like sensor domain (PAS domain)"/>
    <property type="match status" value="3"/>
</dbReference>
<evidence type="ECO:0000256" key="1">
    <source>
        <dbReference type="ARBA" id="ARBA00051114"/>
    </source>
</evidence>
<reference evidence="6 7" key="1">
    <citation type="submission" date="2016-10" db="EMBL/GenBank/DDBJ databases">
        <authorList>
            <person name="de Groot N.N."/>
        </authorList>
    </citation>
    <scope>NUCLEOTIDE SEQUENCE [LARGE SCALE GENOMIC DNA]</scope>
    <source>
        <strain evidence="6 7">CGMCC 1.3401</strain>
    </source>
</reference>
<gene>
    <name evidence="6" type="ORF">SAMN02927900_06183</name>
</gene>
<dbReference type="SUPFAM" id="SSF141868">
    <property type="entry name" value="EAL domain-like"/>
    <property type="match status" value="1"/>
</dbReference>
<dbReference type="PANTHER" id="PTHR44757">
    <property type="entry name" value="DIGUANYLATE CYCLASE DGCP"/>
    <property type="match status" value="1"/>
</dbReference>
<name>A0A1G4U5S0_9HYPH</name>
<protein>
    <submittedName>
        <fullName evidence="6">PAS domain S-box-containing protein/diguanylate cyclase (GGDEF) domain-containing protein</fullName>
    </submittedName>
</protein>
<dbReference type="InterPro" id="IPR013656">
    <property type="entry name" value="PAS_4"/>
</dbReference>
<comment type="catalytic activity">
    <reaction evidence="1">
        <text>3',3'-c-di-GMP + H2O = 5'-phosphoguanylyl(3'-&gt;5')guanosine + H(+)</text>
        <dbReference type="Rhea" id="RHEA:24902"/>
        <dbReference type="ChEBI" id="CHEBI:15377"/>
        <dbReference type="ChEBI" id="CHEBI:15378"/>
        <dbReference type="ChEBI" id="CHEBI:58754"/>
        <dbReference type="ChEBI" id="CHEBI:58805"/>
        <dbReference type="EC" id="3.1.4.52"/>
    </reaction>
    <physiologicalReaction direction="left-to-right" evidence="1">
        <dbReference type="Rhea" id="RHEA:24903"/>
    </physiologicalReaction>
</comment>
<dbReference type="Pfam" id="PF00990">
    <property type="entry name" value="GGDEF"/>
    <property type="match status" value="1"/>
</dbReference>
<feature type="domain" description="PAC" evidence="3">
    <location>
        <begin position="455"/>
        <end position="507"/>
    </location>
</feature>
<dbReference type="SMART" id="SM00091">
    <property type="entry name" value="PAS"/>
    <property type="match status" value="3"/>
</dbReference>
<dbReference type="NCBIfam" id="TIGR00254">
    <property type="entry name" value="GGDEF"/>
    <property type="match status" value="1"/>
</dbReference>
<dbReference type="Gene3D" id="3.30.450.20">
    <property type="entry name" value="PAS domain"/>
    <property type="match status" value="3"/>
</dbReference>
<dbReference type="Proteomes" id="UP000199542">
    <property type="component" value="Unassembled WGS sequence"/>
</dbReference>
<feature type="domain" description="PAS" evidence="2">
    <location>
        <begin position="381"/>
        <end position="451"/>
    </location>
</feature>
<evidence type="ECO:0000259" key="2">
    <source>
        <dbReference type="PROSITE" id="PS50112"/>
    </source>
</evidence>
<dbReference type="InterPro" id="IPR001633">
    <property type="entry name" value="EAL_dom"/>
</dbReference>
<feature type="domain" description="GGDEF" evidence="5">
    <location>
        <begin position="539"/>
        <end position="672"/>
    </location>
</feature>
<dbReference type="InterPro" id="IPR000014">
    <property type="entry name" value="PAS"/>
</dbReference>
<organism evidence="6 7">
    <name type="scientific">Rhizobium mongolense subsp. loessense</name>
    <dbReference type="NCBI Taxonomy" id="158890"/>
    <lineage>
        <taxon>Bacteria</taxon>
        <taxon>Pseudomonadati</taxon>
        <taxon>Pseudomonadota</taxon>
        <taxon>Alphaproteobacteria</taxon>
        <taxon>Hyphomicrobiales</taxon>
        <taxon>Rhizobiaceae</taxon>
        <taxon>Rhizobium/Agrobacterium group</taxon>
        <taxon>Rhizobium</taxon>
    </lineage>
</organism>
<dbReference type="PROSITE" id="PS50887">
    <property type="entry name" value="GGDEF"/>
    <property type="match status" value="1"/>
</dbReference>
<dbReference type="PANTHER" id="PTHR44757:SF2">
    <property type="entry name" value="BIOFILM ARCHITECTURE MAINTENANCE PROTEIN MBAA"/>
    <property type="match status" value="1"/>
</dbReference>
<dbReference type="InterPro" id="IPR035919">
    <property type="entry name" value="EAL_sf"/>
</dbReference>
<dbReference type="AlphaFoldDB" id="A0A1G4U5S0"/>
<evidence type="ECO:0000313" key="7">
    <source>
        <dbReference type="Proteomes" id="UP000199542"/>
    </source>
</evidence>
<dbReference type="Pfam" id="PF08448">
    <property type="entry name" value="PAS_4"/>
    <property type="match status" value="3"/>
</dbReference>
<evidence type="ECO:0000313" key="6">
    <source>
        <dbReference type="EMBL" id="SCW88988.1"/>
    </source>
</evidence>
<dbReference type="SMART" id="SM00052">
    <property type="entry name" value="EAL"/>
    <property type="match status" value="1"/>
</dbReference>
<dbReference type="PROSITE" id="PS50113">
    <property type="entry name" value="PAC"/>
    <property type="match status" value="3"/>
</dbReference>
<dbReference type="NCBIfam" id="TIGR00229">
    <property type="entry name" value="sensory_box"/>
    <property type="match status" value="3"/>
</dbReference>
<dbReference type="Gene3D" id="3.20.20.450">
    <property type="entry name" value="EAL domain"/>
    <property type="match status" value="1"/>
</dbReference>
<dbReference type="InterPro" id="IPR000160">
    <property type="entry name" value="GGDEF_dom"/>
</dbReference>
<accession>A0A1G4U5S0</accession>
<feature type="domain" description="PAC" evidence="3">
    <location>
        <begin position="202"/>
        <end position="254"/>
    </location>
</feature>
<proteinExistence type="predicted"/>
<dbReference type="CDD" id="cd00130">
    <property type="entry name" value="PAS"/>
    <property type="match status" value="3"/>
</dbReference>
<dbReference type="PROSITE" id="PS50112">
    <property type="entry name" value="PAS"/>
    <property type="match status" value="3"/>
</dbReference>
<feature type="domain" description="PAC" evidence="3">
    <location>
        <begin position="328"/>
        <end position="380"/>
    </location>
</feature>
<dbReference type="SMART" id="SM00086">
    <property type="entry name" value="PAC"/>
    <property type="match status" value="3"/>
</dbReference>
<feature type="domain" description="PAS" evidence="2">
    <location>
        <begin position="248"/>
        <end position="325"/>
    </location>
</feature>
<dbReference type="SMART" id="SM00267">
    <property type="entry name" value="GGDEF"/>
    <property type="match status" value="1"/>
</dbReference>
<evidence type="ECO:0000259" key="4">
    <source>
        <dbReference type="PROSITE" id="PS50883"/>
    </source>
</evidence>
<evidence type="ECO:0000259" key="3">
    <source>
        <dbReference type="PROSITE" id="PS50113"/>
    </source>
</evidence>
<dbReference type="InterPro" id="IPR000700">
    <property type="entry name" value="PAS-assoc_C"/>
</dbReference>
<dbReference type="InterPro" id="IPR052155">
    <property type="entry name" value="Biofilm_reg_signaling"/>
</dbReference>
<dbReference type="FunFam" id="3.30.70.270:FF:000001">
    <property type="entry name" value="Diguanylate cyclase domain protein"/>
    <property type="match status" value="1"/>
</dbReference>